<dbReference type="WBParaSite" id="TCNE_0000132201-mRNA-1">
    <property type="protein sequence ID" value="TCNE_0000132201-mRNA-1"/>
    <property type="gene ID" value="TCNE_0000132201"/>
</dbReference>
<dbReference type="GO" id="GO:0020037">
    <property type="term" value="F:heme binding"/>
    <property type="evidence" value="ECO:0007669"/>
    <property type="project" value="InterPro"/>
</dbReference>
<reference evidence="6" key="1">
    <citation type="submission" date="2016-06" db="UniProtKB">
        <authorList>
            <consortium name="WormBaseParasite"/>
        </authorList>
    </citation>
    <scope>IDENTIFICATION</scope>
</reference>
<dbReference type="GO" id="GO:0005506">
    <property type="term" value="F:iron ion binding"/>
    <property type="evidence" value="ECO:0007669"/>
    <property type="project" value="InterPro"/>
</dbReference>
<evidence type="ECO:0000313" key="5">
    <source>
        <dbReference type="Proteomes" id="UP000050794"/>
    </source>
</evidence>
<reference evidence="4 5" key="2">
    <citation type="submission" date="2018-11" db="EMBL/GenBank/DDBJ databases">
        <authorList>
            <consortium name="Pathogen Informatics"/>
        </authorList>
    </citation>
    <scope>NUCLEOTIDE SEQUENCE [LARGE SCALE GENOMIC DNA]</scope>
</reference>
<feature type="transmembrane region" description="Helical" evidence="3">
    <location>
        <begin position="6"/>
        <end position="25"/>
    </location>
</feature>
<evidence type="ECO:0000313" key="6">
    <source>
        <dbReference type="WBParaSite" id="TCNE_0000132201-mRNA-1"/>
    </source>
</evidence>
<dbReference type="AlphaFoldDB" id="A0A183TYK3"/>
<organism evidence="5 6">
    <name type="scientific">Toxocara canis</name>
    <name type="common">Canine roundworm</name>
    <dbReference type="NCBI Taxonomy" id="6265"/>
    <lineage>
        <taxon>Eukaryota</taxon>
        <taxon>Metazoa</taxon>
        <taxon>Ecdysozoa</taxon>
        <taxon>Nematoda</taxon>
        <taxon>Chromadorea</taxon>
        <taxon>Rhabditida</taxon>
        <taxon>Spirurina</taxon>
        <taxon>Ascaridomorpha</taxon>
        <taxon>Ascaridoidea</taxon>
        <taxon>Toxocaridae</taxon>
        <taxon>Toxocara</taxon>
    </lineage>
</organism>
<keyword evidence="3" id="KW-1133">Transmembrane helix</keyword>
<dbReference type="SUPFAM" id="SSF48264">
    <property type="entry name" value="Cytochrome P450"/>
    <property type="match status" value="1"/>
</dbReference>
<dbReference type="PANTHER" id="PTHR24284">
    <property type="entry name" value="CYTOCHROME P450 FAMILY"/>
    <property type="match status" value="1"/>
</dbReference>
<dbReference type="InterPro" id="IPR001128">
    <property type="entry name" value="Cyt_P450"/>
</dbReference>
<name>A0A183TYK3_TOXCA</name>
<proteinExistence type="inferred from homology"/>
<keyword evidence="5" id="KW-1185">Reference proteome</keyword>
<evidence type="ECO:0000256" key="1">
    <source>
        <dbReference type="ARBA" id="ARBA00010617"/>
    </source>
</evidence>
<evidence type="ECO:0000313" key="4">
    <source>
        <dbReference type="EMBL" id="VDM25953.1"/>
    </source>
</evidence>
<dbReference type="InterPro" id="IPR036396">
    <property type="entry name" value="Cyt_P450_sf"/>
</dbReference>
<dbReference type="GO" id="GO:0004497">
    <property type="term" value="F:monooxygenase activity"/>
    <property type="evidence" value="ECO:0007669"/>
    <property type="project" value="UniProtKB-KW"/>
</dbReference>
<dbReference type="Gene3D" id="1.10.630.10">
    <property type="entry name" value="Cytochrome P450"/>
    <property type="match status" value="1"/>
</dbReference>
<dbReference type="Proteomes" id="UP000050794">
    <property type="component" value="Unassembled WGS sequence"/>
</dbReference>
<dbReference type="GO" id="GO:0016705">
    <property type="term" value="F:oxidoreductase activity, acting on paired donors, with incorporation or reduction of molecular oxygen"/>
    <property type="evidence" value="ECO:0007669"/>
    <property type="project" value="InterPro"/>
</dbReference>
<accession>A0A183TYK3</accession>
<keyword evidence="2" id="KW-0503">Monooxygenase</keyword>
<gene>
    <name evidence="4" type="ORF">TCNE_LOCUS1323</name>
</gene>
<comment type="similarity">
    <text evidence="1">Belongs to the cytochrome P450 family.</text>
</comment>
<dbReference type="PANTHER" id="PTHR24284:SF1">
    <property type="entry name" value="CYTOCHROME P450 FAMILY"/>
    <property type="match status" value="1"/>
</dbReference>
<dbReference type="EMBL" id="UYWY01000949">
    <property type="protein sequence ID" value="VDM25953.1"/>
    <property type="molecule type" value="Genomic_DNA"/>
</dbReference>
<dbReference type="Pfam" id="PF00067">
    <property type="entry name" value="p450"/>
    <property type="match status" value="1"/>
</dbReference>
<evidence type="ECO:0000256" key="3">
    <source>
        <dbReference type="SAM" id="Phobius"/>
    </source>
</evidence>
<keyword evidence="3" id="KW-0472">Membrane</keyword>
<protein>
    <submittedName>
        <fullName evidence="6">Cytochrome P450</fullName>
    </submittedName>
</protein>
<sequence length="102" mass="11899">MLNITAIVLLSIMAFVIWYVIWYYGNVRRYPPGPMPIPFFGNVLQLRRYNTHKQFEEIADKWGPVYTIFIPLPTVIITGLEEMREALLKKGSFTIKGFSMIL</sequence>
<keyword evidence="2" id="KW-0560">Oxidoreductase</keyword>
<keyword evidence="3" id="KW-0812">Transmembrane</keyword>
<evidence type="ECO:0000256" key="2">
    <source>
        <dbReference type="ARBA" id="ARBA00023033"/>
    </source>
</evidence>